<evidence type="ECO:0000259" key="8">
    <source>
        <dbReference type="PROSITE" id="PS51007"/>
    </source>
</evidence>
<evidence type="ECO:0000256" key="4">
    <source>
        <dbReference type="ARBA" id="ARBA00023002"/>
    </source>
</evidence>
<evidence type="ECO:0000256" key="3">
    <source>
        <dbReference type="ARBA" id="ARBA00022723"/>
    </source>
</evidence>
<evidence type="ECO:0000313" key="9">
    <source>
        <dbReference type="EMBL" id="KAK7957279.1"/>
    </source>
</evidence>
<keyword evidence="10" id="KW-1185">Reference proteome</keyword>
<evidence type="ECO:0000256" key="5">
    <source>
        <dbReference type="ARBA" id="ARBA00023004"/>
    </source>
</evidence>
<dbReference type="Pfam" id="PF07992">
    <property type="entry name" value="Pyr_redox_2"/>
    <property type="match status" value="1"/>
</dbReference>
<accession>A0ABR1QKJ4</accession>
<dbReference type="GeneID" id="92075785"/>
<dbReference type="SUPFAM" id="SSF51905">
    <property type="entry name" value="FAD/NAD(P)-binding domain"/>
    <property type="match status" value="1"/>
</dbReference>
<dbReference type="InterPro" id="IPR023753">
    <property type="entry name" value="FAD/NAD-binding_dom"/>
</dbReference>
<dbReference type="PRINTS" id="PR00469">
    <property type="entry name" value="PNDRDTASEII"/>
</dbReference>
<gene>
    <name evidence="9" type="ORF">PG986_006501</name>
</gene>
<keyword evidence="3 6" id="KW-0479">Metal-binding</keyword>
<dbReference type="PRINTS" id="PR00368">
    <property type="entry name" value="FADPNR"/>
</dbReference>
<dbReference type="Proteomes" id="UP001391051">
    <property type="component" value="Unassembled WGS sequence"/>
</dbReference>
<keyword evidence="6" id="KW-0349">Heme</keyword>
<evidence type="ECO:0000313" key="10">
    <source>
        <dbReference type="Proteomes" id="UP001391051"/>
    </source>
</evidence>
<dbReference type="InterPro" id="IPR009056">
    <property type="entry name" value="Cyt_c-like_dom"/>
</dbReference>
<comment type="caution">
    <text evidence="9">The sequence shown here is derived from an EMBL/GenBank/DDBJ whole genome shotgun (WGS) entry which is preliminary data.</text>
</comment>
<comment type="similarity">
    <text evidence="1">Belongs to the class-II pyridine nucleotide-disulfide oxidoreductase family.</text>
</comment>
<evidence type="ECO:0000256" key="6">
    <source>
        <dbReference type="PROSITE-ProRule" id="PRU00433"/>
    </source>
</evidence>
<dbReference type="PANTHER" id="PTHR48105">
    <property type="entry name" value="THIOREDOXIN REDUCTASE 1-RELATED-RELATED"/>
    <property type="match status" value="1"/>
</dbReference>
<dbReference type="InterPro" id="IPR036188">
    <property type="entry name" value="FAD/NAD-bd_sf"/>
</dbReference>
<organism evidence="9 10">
    <name type="scientific">Apiospora aurea</name>
    <dbReference type="NCBI Taxonomy" id="335848"/>
    <lineage>
        <taxon>Eukaryota</taxon>
        <taxon>Fungi</taxon>
        <taxon>Dikarya</taxon>
        <taxon>Ascomycota</taxon>
        <taxon>Pezizomycotina</taxon>
        <taxon>Sordariomycetes</taxon>
        <taxon>Xylariomycetidae</taxon>
        <taxon>Amphisphaeriales</taxon>
        <taxon>Apiosporaceae</taxon>
        <taxon>Apiospora</taxon>
    </lineage>
</organism>
<proteinExistence type="inferred from homology"/>
<keyword evidence="4" id="KW-0560">Oxidoreductase</keyword>
<dbReference type="Gene3D" id="3.50.50.60">
    <property type="entry name" value="FAD/NAD(P)-binding domain"/>
    <property type="match status" value="2"/>
</dbReference>
<feature type="region of interest" description="Disordered" evidence="7">
    <location>
        <begin position="232"/>
        <end position="257"/>
    </location>
</feature>
<dbReference type="PROSITE" id="PS51007">
    <property type="entry name" value="CYTC"/>
    <property type="match status" value="1"/>
</dbReference>
<evidence type="ECO:0000256" key="7">
    <source>
        <dbReference type="SAM" id="MobiDB-lite"/>
    </source>
</evidence>
<dbReference type="EMBL" id="JAQQWE010000004">
    <property type="protein sequence ID" value="KAK7957279.1"/>
    <property type="molecule type" value="Genomic_DNA"/>
</dbReference>
<reference evidence="9 10" key="1">
    <citation type="submission" date="2023-01" db="EMBL/GenBank/DDBJ databases">
        <title>Analysis of 21 Apiospora genomes using comparative genomics revels a genus with tremendous synthesis potential of carbohydrate active enzymes and secondary metabolites.</title>
        <authorList>
            <person name="Sorensen T."/>
        </authorList>
    </citation>
    <scope>NUCLEOTIDE SEQUENCE [LARGE SCALE GENOMIC DNA]</scope>
    <source>
        <strain evidence="9 10">CBS 24483</strain>
    </source>
</reference>
<evidence type="ECO:0000256" key="1">
    <source>
        <dbReference type="ARBA" id="ARBA00009333"/>
    </source>
</evidence>
<sequence>MSTPNNPNPNPVVDVLILGAGPAGLGAAAALARQLHTALVFSSARFRNARARHMHNVPGWDHRDPAAFRGAAREQILARYDTVRFEDCEIVRVAKIHGDGDEESGKGKGMLFEAVDSDGNTFRGRRVIVASGVRDIMPEDIPGYAGLWGRSIFHCAFCHGYEERGRPSAGLLATGPLTNPLMGPAVARMAGRLAGQVTVYTNGHPEVGAQLRAALKSTKKFRIEDRKIASFARDPEKPSSIALASRPGEEEEEEEDAHHGLLATLEDGTVIREGFMLHAPETEQAAPFAAQLGLELEPKGGFIKTAAPFPTTSVEGVLAVGDCATMMKSVPTAMYMGTMAAAGVVHGLQAEDDVEE</sequence>
<feature type="domain" description="Cytochrome c" evidence="8">
    <location>
        <begin position="119"/>
        <end position="266"/>
    </location>
</feature>
<keyword evidence="2" id="KW-0285">Flavoprotein</keyword>
<protein>
    <recommendedName>
        <fullName evidence="8">Cytochrome c domain-containing protein</fullName>
    </recommendedName>
</protein>
<name>A0ABR1QKJ4_9PEZI</name>
<dbReference type="InterPro" id="IPR050097">
    <property type="entry name" value="Ferredoxin-NADP_redctase_2"/>
</dbReference>
<dbReference type="RefSeq" id="XP_066702585.1">
    <property type="nucleotide sequence ID" value="XM_066842723.1"/>
</dbReference>
<keyword evidence="5 6" id="KW-0408">Iron</keyword>
<evidence type="ECO:0000256" key="2">
    <source>
        <dbReference type="ARBA" id="ARBA00022630"/>
    </source>
</evidence>